<dbReference type="Gene3D" id="3.30.379.10">
    <property type="entry name" value="Chitobiase/beta-hexosaminidase domain 2-like"/>
    <property type="match status" value="1"/>
</dbReference>
<feature type="signal peptide" evidence="2">
    <location>
        <begin position="1"/>
        <end position="19"/>
    </location>
</feature>
<dbReference type="Gene3D" id="3.20.20.520">
    <property type="entry name" value="Glycosyl hydrolase family 115"/>
    <property type="match status" value="1"/>
</dbReference>
<name>A0AAQ3M7K6_9PEZI</name>
<dbReference type="InterPro" id="IPR029018">
    <property type="entry name" value="Hex-like_dom2"/>
</dbReference>
<dbReference type="InterPro" id="IPR031924">
    <property type="entry name" value="GH115"/>
</dbReference>
<dbReference type="EMBL" id="CP138588">
    <property type="protein sequence ID" value="WPH03124.1"/>
    <property type="molecule type" value="Genomic_DNA"/>
</dbReference>
<feature type="chain" id="PRO_5043051274" description="Gylcosyl hydrolase 115 C-terminal domain-containing protein" evidence="2">
    <location>
        <begin position="20"/>
        <end position="1024"/>
    </location>
</feature>
<dbReference type="Gene3D" id="1.20.58.2150">
    <property type="match status" value="1"/>
</dbReference>
<dbReference type="Proteomes" id="UP001303373">
    <property type="component" value="Chromosome 9"/>
</dbReference>
<gene>
    <name evidence="4" type="ORF">R9X50_00599900</name>
</gene>
<keyword evidence="1" id="KW-0378">Hydrolase</keyword>
<feature type="domain" description="Gylcosyl hydrolase 115 C-terminal" evidence="3">
    <location>
        <begin position="839"/>
        <end position="1020"/>
    </location>
</feature>
<reference evidence="4 5" key="1">
    <citation type="submission" date="2023-11" db="EMBL/GenBank/DDBJ databases">
        <title>An acidophilic fungus is an integral part of prey digestion in a carnivorous sundew plant.</title>
        <authorList>
            <person name="Tsai I.J."/>
        </authorList>
    </citation>
    <scope>NUCLEOTIDE SEQUENCE [LARGE SCALE GENOMIC DNA]</scope>
    <source>
        <strain evidence="4">169a</strain>
    </source>
</reference>
<accession>A0AAQ3M7K6</accession>
<evidence type="ECO:0000313" key="4">
    <source>
        <dbReference type="EMBL" id="WPH03124.1"/>
    </source>
</evidence>
<dbReference type="InterPro" id="IPR041437">
    <property type="entry name" value="GH115_C"/>
</dbReference>
<dbReference type="PANTHER" id="PTHR37842:SF2">
    <property type="entry name" value="GYLCOSYL HYDROLASE 115 C-TERMINAL DOMAIN-CONTAINING PROTEIN"/>
    <property type="match status" value="1"/>
</dbReference>
<dbReference type="InterPro" id="IPR042301">
    <property type="entry name" value="GH115_sf"/>
</dbReference>
<evidence type="ECO:0000313" key="5">
    <source>
        <dbReference type="Proteomes" id="UP001303373"/>
    </source>
</evidence>
<dbReference type="Pfam" id="PF17829">
    <property type="entry name" value="GH115_C"/>
    <property type="match status" value="1"/>
</dbReference>
<dbReference type="Pfam" id="PF15979">
    <property type="entry name" value="Glyco_hydro_115"/>
    <property type="match status" value="1"/>
</dbReference>
<keyword evidence="5" id="KW-1185">Reference proteome</keyword>
<organism evidence="4 5">
    <name type="scientific">Acrodontium crateriforme</name>
    <dbReference type="NCBI Taxonomy" id="150365"/>
    <lineage>
        <taxon>Eukaryota</taxon>
        <taxon>Fungi</taxon>
        <taxon>Dikarya</taxon>
        <taxon>Ascomycota</taxon>
        <taxon>Pezizomycotina</taxon>
        <taxon>Dothideomycetes</taxon>
        <taxon>Dothideomycetidae</taxon>
        <taxon>Mycosphaerellales</taxon>
        <taxon>Teratosphaeriaceae</taxon>
        <taxon>Acrodontium</taxon>
    </lineage>
</organism>
<dbReference type="Gene3D" id="2.60.120.1620">
    <property type="match status" value="1"/>
</dbReference>
<sequence length="1024" mass="113595">MERLALLTLLSFFILNVLAIGQKSTINFDGHGCSLAEGGSSVQIMVDQNDWPAVLRVADDLAMDFGRVTGVNGFVTLLGHISTPALNASMIYNVTGEKSFAMTTSNKTGGVIVAGVIGRSTVIDDLVKTGRIDVSAIKGKWEAYVSTLISNPMPGVSEAMVIAGSDRRGAVYGMYSASEQIGVSPWYYWADSPIQKHSRIFASNTTIVQDSPSVRYRGFFINDEAPGLTGYIDSKFLPSPWGPGFNANFYRTVFELILRLRANYLWPAQWNSMFNVDDPRTQALADEYGIVMGTSHTEPLMCATKEWNVFGTGTWQWNTNNASIEPFFEACAKRAKPYEGVLAMGMRGSGDTALGAGIETDLLENVVSTQTQILEKLWGNASAQDPDIVPQSWCLYKEVQGYYEAGMRVPDHISLLWTDDNFGNIRRLPLQNETDRSGGAGVYYHFDYVGSPRSYKWINTIQLQKTWEQMHLAYKRDARRIWIVNVGDLKPLELPISHFLDLAYDMEAWDHASVPNYLEQWATREFGAAVAKDTAAIMNNYSIAAGRRKFELVDPTTYSLIDYSEADRILAEWSAMEESAKKVLDRLPEATKPAFFEMVYHAVAAAYVYHDIMISAAKNNHYAAQGRNSANAVAQHVISQFDRDNQLTQQYNTLLGGKWNHMMDQTHIGYSYWQQPMRQVLPGLQYVVPSQRDLAGDMGVTTETTNATVPGDDDYHTLSSEVLTMAPFDPYGASSRWIEIFSMGTNPVDWQIVSNASFIHFSQTSGQISTDGSSDTRIWATIDWANCPKGSGMVMINITSVQNNSTQFLSQTHYGTQYSMPQLMLPYNHTQVPSSFTNGFIESDGHLSIEIEHYSSINPGSSSVHYEVIPGLSRTLSGVTLFPVTAESQTTSSAPALEYKLYTFSDLNSGTVYPANLINITVATTTSLNTIPARPLRYAIQWDNQSIQTVQYIIDQPGGATPVAWETAVSNNVWTSRTNFTYGGPGEHVLRLWALEPGLVFNTAWVDLGGVRASYLGPMESFRV</sequence>
<evidence type="ECO:0000256" key="2">
    <source>
        <dbReference type="SAM" id="SignalP"/>
    </source>
</evidence>
<protein>
    <recommendedName>
        <fullName evidence="3">Gylcosyl hydrolase 115 C-terminal domain-containing protein</fullName>
    </recommendedName>
</protein>
<dbReference type="GO" id="GO:0016787">
    <property type="term" value="F:hydrolase activity"/>
    <property type="evidence" value="ECO:0007669"/>
    <property type="project" value="UniProtKB-KW"/>
</dbReference>
<proteinExistence type="predicted"/>
<dbReference type="PANTHER" id="PTHR37842">
    <property type="match status" value="1"/>
</dbReference>
<keyword evidence="2" id="KW-0732">Signal</keyword>
<evidence type="ECO:0000259" key="3">
    <source>
        <dbReference type="Pfam" id="PF17829"/>
    </source>
</evidence>
<evidence type="ECO:0000256" key="1">
    <source>
        <dbReference type="ARBA" id="ARBA00022801"/>
    </source>
</evidence>
<dbReference type="AlphaFoldDB" id="A0AAQ3M7K6"/>